<gene>
    <name evidence="2" type="ORF">FHS23_001172</name>
</gene>
<dbReference type="InterPro" id="IPR004711">
    <property type="entry name" value="Benzoate_Transporter"/>
</dbReference>
<feature type="transmembrane region" description="Helical" evidence="1">
    <location>
        <begin position="259"/>
        <end position="283"/>
    </location>
</feature>
<dbReference type="Pfam" id="PF03594">
    <property type="entry name" value="BenE"/>
    <property type="match status" value="1"/>
</dbReference>
<feature type="transmembrane region" description="Helical" evidence="1">
    <location>
        <begin position="325"/>
        <end position="348"/>
    </location>
</feature>
<dbReference type="PANTHER" id="PTHR30199:SF0">
    <property type="entry name" value="INNER MEMBRANE PROTEIN YDCO"/>
    <property type="match status" value="1"/>
</dbReference>
<feature type="transmembrane region" description="Helical" evidence="1">
    <location>
        <begin position="100"/>
        <end position="119"/>
    </location>
</feature>
<accession>A0A839S0A0</accession>
<dbReference type="PANTHER" id="PTHR30199">
    <property type="entry name" value="MFS FAMILY TRANSPORTER, PREDICTED SUBSTRATE BENZOATE"/>
    <property type="match status" value="1"/>
</dbReference>
<keyword evidence="3" id="KW-1185">Reference proteome</keyword>
<name>A0A839S0A0_9PSEU</name>
<feature type="transmembrane region" description="Helical" evidence="1">
    <location>
        <begin position="360"/>
        <end position="388"/>
    </location>
</feature>
<feature type="transmembrane region" description="Helical" evidence="1">
    <location>
        <begin position="150"/>
        <end position="167"/>
    </location>
</feature>
<keyword evidence="1" id="KW-0472">Membrane</keyword>
<keyword evidence="1" id="KW-0812">Transmembrane</keyword>
<dbReference type="AlphaFoldDB" id="A0A839S0A0"/>
<keyword evidence="1" id="KW-1133">Transmembrane helix</keyword>
<dbReference type="NCBIfam" id="TIGR00843">
    <property type="entry name" value="benE"/>
    <property type="match status" value="1"/>
</dbReference>
<dbReference type="GO" id="GO:0005886">
    <property type="term" value="C:plasma membrane"/>
    <property type="evidence" value="ECO:0007669"/>
    <property type="project" value="TreeGrafter"/>
</dbReference>
<evidence type="ECO:0000313" key="3">
    <source>
        <dbReference type="Proteomes" id="UP000550714"/>
    </source>
</evidence>
<organism evidence="2 3">
    <name type="scientific">Prauserella isguenensis</name>
    <dbReference type="NCBI Taxonomy" id="1470180"/>
    <lineage>
        <taxon>Bacteria</taxon>
        <taxon>Bacillati</taxon>
        <taxon>Actinomycetota</taxon>
        <taxon>Actinomycetes</taxon>
        <taxon>Pseudonocardiales</taxon>
        <taxon>Pseudonocardiaceae</taxon>
        <taxon>Prauserella</taxon>
    </lineage>
</organism>
<dbReference type="RefSeq" id="WP_183648970.1">
    <property type="nucleotide sequence ID" value="NZ_JACHWU010000001.1"/>
</dbReference>
<comment type="caution">
    <text evidence="2">The sequence shown here is derived from an EMBL/GenBank/DDBJ whole genome shotgun (WGS) entry which is preliminary data.</text>
</comment>
<sequence>MTAPKTLVHRAFPPTAVAAGLISVLVAVSSTAAIVFSAARAAGASQAEVTSWMLAVCVAMGVTSIGLSLRYRAPIVTAWSTPGAALLAASLHGVPMAQAIGAFVVSAALITLTGVTGWFERVMNRIPVALASGLLGGVLVHFGIDLFGELETSFAVVFPMLLAYLVARRWLPRYAVLVALAAGVAATAVTGTLQLDRVDLAFGAPVLTMPEFDWQVIISIGLPLYIVTMASQNLPGVAVLRGDGYTDVPLSPVVGTTGVANLLLAPFGCFGLNLAAITAAICTGPQALEDRSRRYLAAVWAGVFYLVIGVFAGTVGSLLGALPEALIIGISGLGLLATITGSLTSALADERWREPAVVTFLATASGVTLLGIGSAFWGLLAGVLTALITRSRRS</sequence>
<proteinExistence type="predicted"/>
<feature type="transmembrane region" description="Helical" evidence="1">
    <location>
        <begin position="126"/>
        <end position="144"/>
    </location>
</feature>
<feature type="transmembrane region" description="Helical" evidence="1">
    <location>
        <begin position="174"/>
        <end position="195"/>
    </location>
</feature>
<feature type="transmembrane region" description="Helical" evidence="1">
    <location>
        <begin position="51"/>
        <end position="69"/>
    </location>
</feature>
<feature type="transmembrane region" description="Helical" evidence="1">
    <location>
        <begin position="295"/>
        <end position="319"/>
    </location>
</feature>
<feature type="transmembrane region" description="Helical" evidence="1">
    <location>
        <begin position="12"/>
        <end position="39"/>
    </location>
</feature>
<protein>
    <submittedName>
        <fullName evidence="2">Benzoate membrane transport protein</fullName>
    </submittedName>
</protein>
<dbReference type="GO" id="GO:0042925">
    <property type="term" value="F:benzoate transmembrane transporter activity"/>
    <property type="evidence" value="ECO:0007669"/>
    <property type="project" value="InterPro"/>
</dbReference>
<evidence type="ECO:0000256" key="1">
    <source>
        <dbReference type="SAM" id="Phobius"/>
    </source>
</evidence>
<evidence type="ECO:0000313" key="2">
    <source>
        <dbReference type="EMBL" id="MBB3050177.1"/>
    </source>
</evidence>
<reference evidence="2 3" key="1">
    <citation type="submission" date="2020-08" db="EMBL/GenBank/DDBJ databases">
        <title>Genomic Encyclopedia of Type Strains, Phase III (KMG-III): the genomes of soil and plant-associated and newly described type strains.</title>
        <authorList>
            <person name="Whitman W."/>
        </authorList>
    </citation>
    <scope>NUCLEOTIDE SEQUENCE [LARGE SCALE GENOMIC DNA]</scope>
    <source>
        <strain evidence="2 3">CECT 8577</strain>
    </source>
</reference>
<dbReference type="Proteomes" id="UP000550714">
    <property type="component" value="Unassembled WGS sequence"/>
</dbReference>
<dbReference type="EMBL" id="JACHWU010000001">
    <property type="protein sequence ID" value="MBB3050177.1"/>
    <property type="molecule type" value="Genomic_DNA"/>
</dbReference>